<accession>A0A5B7GMR4</accession>
<gene>
    <name evidence="2" type="ORF">E2C01_054241</name>
</gene>
<dbReference type="AlphaFoldDB" id="A0A5B7GMR4"/>
<dbReference type="EMBL" id="VSRR010017285">
    <property type="protein sequence ID" value="MPC60202.1"/>
    <property type="molecule type" value="Genomic_DNA"/>
</dbReference>
<evidence type="ECO:0000313" key="2">
    <source>
        <dbReference type="EMBL" id="MPC60202.1"/>
    </source>
</evidence>
<sequence>MGDEARVGTEDEAEARKEAEVKGSIGEVEDEDEGRFGAIWVNYRQTEEIPSVFSAGRLQMRHEKSGAPTYQPAAELSGAV</sequence>
<reference evidence="2 3" key="1">
    <citation type="submission" date="2019-05" db="EMBL/GenBank/DDBJ databases">
        <title>Another draft genome of Portunus trituberculatus and its Hox gene families provides insights of decapod evolution.</title>
        <authorList>
            <person name="Jeong J.-H."/>
            <person name="Song I."/>
            <person name="Kim S."/>
            <person name="Choi T."/>
            <person name="Kim D."/>
            <person name="Ryu S."/>
            <person name="Kim W."/>
        </authorList>
    </citation>
    <scope>NUCLEOTIDE SEQUENCE [LARGE SCALE GENOMIC DNA]</scope>
    <source>
        <tissue evidence="2">Muscle</tissue>
    </source>
</reference>
<name>A0A5B7GMR4_PORTR</name>
<proteinExistence type="predicted"/>
<organism evidence="2 3">
    <name type="scientific">Portunus trituberculatus</name>
    <name type="common">Swimming crab</name>
    <name type="synonym">Neptunus trituberculatus</name>
    <dbReference type="NCBI Taxonomy" id="210409"/>
    <lineage>
        <taxon>Eukaryota</taxon>
        <taxon>Metazoa</taxon>
        <taxon>Ecdysozoa</taxon>
        <taxon>Arthropoda</taxon>
        <taxon>Crustacea</taxon>
        <taxon>Multicrustacea</taxon>
        <taxon>Malacostraca</taxon>
        <taxon>Eumalacostraca</taxon>
        <taxon>Eucarida</taxon>
        <taxon>Decapoda</taxon>
        <taxon>Pleocyemata</taxon>
        <taxon>Brachyura</taxon>
        <taxon>Eubrachyura</taxon>
        <taxon>Portunoidea</taxon>
        <taxon>Portunidae</taxon>
        <taxon>Portuninae</taxon>
        <taxon>Portunus</taxon>
    </lineage>
</organism>
<evidence type="ECO:0000313" key="3">
    <source>
        <dbReference type="Proteomes" id="UP000324222"/>
    </source>
</evidence>
<protein>
    <submittedName>
        <fullName evidence="2">Uncharacterized protein</fullName>
    </submittedName>
</protein>
<feature type="compositionally biased region" description="Basic and acidic residues" evidence="1">
    <location>
        <begin position="1"/>
        <end position="21"/>
    </location>
</feature>
<keyword evidence="3" id="KW-1185">Reference proteome</keyword>
<evidence type="ECO:0000256" key="1">
    <source>
        <dbReference type="SAM" id="MobiDB-lite"/>
    </source>
</evidence>
<feature type="region of interest" description="Disordered" evidence="1">
    <location>
        <begin position="1"/>
        <end position="27"/>
    </location>
</feature>
<comment type="caution">
    <text evidence="2">The sequence shown here is derived from an EMBL/GenBank/DDBJ whole genome shotgun (WGS) entry which is preliminary data.</text>
</comment>
<dbReference type="Proteomes" id="UP000324222">
    <property type="component" value="Unassembled WGS sequence"/>
</dbReference>